<feature type="domain" description="Cytochrome c" evidence="7">
    <location>
        <begin position="178"/>
        <end position="265"/>
    </location>
</feature>
<feature type="domain" description="Cytochrome c" evidence="7">
    <location>
        <begin position="71"/>
        <end position="157"/>
    </location>
</feature>
<evidence type="ECO:0000256" key="1">
    <source>
        <dbReference type="ARBA" id="ARBA00022448"/>
    </source>
</evidence>
<dbReference type="Pfam" id="PF13442">
    <property type="entry name" value="Cytochrome_CBB3"/>
    <property type="match status" value="1"/>
</dbReference>
<dbReference type="Proteomes" id="UP000274097">
    <property type="component" value="Unassembled WGS sequence"/>
</dbReference>
<dbReference type="GO" id="GO:0020037">
    <property type="term" value="F:heme binding"/>
    <property type="evidence" value="ECO:0007669"/>
    <property type="project" value="InterPro"/>
</dbReference>
<evidence type="ECO:0000313" key="8">
    <source>
        <dbReference type="EMBL" id="RKK04176.1"/>
    </source>
</evidence>
<dbReference type="GO" id="GO:0009055">
    <property type="term" value="F:electron transfer activity"/>
    <property type="evidence" value="ECO:0007669"/>
    <property type="project" value="InterPro"/>
</dbReference>
<evidence type="ECO:0000313" key="10">
    <source>
        <dbReference type="Proteomes" id="UP000274097"/>
    </source>
</evidence>
<proteinExistence type="predicted"/>
<organism evidence="8 11">
    <name type="scientific">Teichococcus wenyumeiae</name>
    <dbReference type="NCBI Taxonomy" id="2478470"/>
    <lineage>
        <taxon>Bacteria</taxon>
        <taxon>Pseudomonadati</taxon>
        <taxon>Pseudomonadota</taxon>
        <taxon>Alphaproteobacteria</taxon>
        <taxon>Acetobacterales</taxon>
        <taxon>Roseomonadaceae</taxon>
        <taxon>Roseomonas</taxon>
    </lineage>
</organism>
<dbReference type="InParanoid" id="A0A3A9JK71"/>
<dbReference type="SUPFAM" id="SSF46626">
    <property type="entry name" value="Cytochrome c"/>
    <property type="match status" value="3"/>
</dbReference>
<evidence type="ECO:0000256" key="2">
    <source>
        <dbReference type="ARBA" id="ARBA00022617"/>
    </source>
</evidence>
<dbReference type="PANTHER" id="PTHR33751:SF9">
    <property type="entry name" value="CYTOCHROME C4"/>
    <property type="match status" value="1"/>
</dbReference>
<dbReference type="RefSeq" id="WP_120638301.1">
    <property type="nucleotide sequence ID" value="NZ_RAQU01000053.1"/>
</dbReference>
<dbReference type="PROSITE" id="PS51007">
    <property type="entry name" value="CYTC"/>
    <property type="match status" value="3"/>
</dbReference>
<keyword evidence="5 6" id="KW-0408">Iron</keyword>
<name>A0A3A9JK71_9PROT</name>
<dbReference type="EMBL" id="RAQU01000053">
    <property type="protein sequence ID" value="RKK04176.1"/>
    <property type="molecule type" value="Genomic_DNA"/>
</dbReference>
<protein>
    <recommendedName>
        <fullName evidence="7">Cytochrome c domain-containing protein</fullName>
    </recommendedName>
</protein>
<dbReference type="InterPro" id="IPR009056">
    <property type="entry name" value="Cyt_c-like_dom"/>
</dbReference>
<dbReference type="EMBL" id="RFLX01000001">
    <property type="protein sequence ID" value="RMI27262.1"/>
    <property type="molecule type" value="Genomic_DNA"/>
</dbReference>
<feature type="domain" description="Cytochrome c" evidence="7">
    <location>
        <begin position="276"/>
        <end position="367"/>
    </location>
</feature>
<dbReference type="GO" id="GO:0046872">
    <property type="term" value="F:metal ion binding"/>
    <property type="evidence" value="ECO:0007669"/>
    <property type="project" value="UniProtKB-KW"/>
</dbReference>
<dbReference type="InterPro" id="IPR036909">
    <property type="entry name" value="Cyt_c-like_dom_sf"/>
</dbReference>
<keyword evidence="3 6" id="KW-0479">Metal-binding</keyword>
<reference evidence="8 11" key="1">
    <citation type="submission" date="2018-09" db="EMBL/GenBank/DDBJ databases">
        <title>Roseomonas sp. nov., isolated from feces of Tibetan antelopes in the Qinghai-Tibet plateau, China.</title>
        <authorList>
            <person name="Tian Z."/>
        </authorList>
    </citation>
    <scope>NUCLEOTIDE SEQUENCE [LARGE SCALE GENOMIC DNA]</scope>
    <source>
        <strain evidence="9 10">Z23</strain>
        <strain evidence="8 11">Z24</strain>
    </source>
</reference>
<gene>
    <name evidence="8" type="ORF">D6Z83_10675</name>
    <name evidence="9" type="ORF">EBE87_02530</name>
</gene>
<dbReference type="Proteomes" id="UP000278036">
    <property type="component" value="Unassembled WGS sequence"/>
</dbReference>
<dbReference type="Pfam" id="PF00034">
    <property type="entry name" value="Cytochrom_C"/>
    <property type="match status" value="1"/>
</dbReference>
<keyword evidence="10" id="KW-1185">Reference proteome</keyword>
<evidence type="ECO:0000256" key="4">
    <source>
        <dbReference type="ARBA" id="ARBA00022982"/>
    </source>
</evidence>
<keyword evidence="4" id="KW-0249">Electron transport</keyword>
<evidence type="ECO:0000313" key="9">
    <source>
        <dbReference type="EMBL" id="RMI27262.1"/>
    </source>
</evidence>
<dbReference type="Gene3D" id="1.10.760.10">
    <property type="entry name" value="Cytochrome c-like domain"/>
    <property type="match status" value="3"/>
</dbReference>
<keyword evidence="2 6" id="KW-0349">Heme</keyword>
<evidence type="ECO:0000256" key="6">
    <source>
        <dbReference type="PROSITE-ProRule" id="PRU00433"/>
    </source>
</evidence>
<sequence length="370" mass="39986">MLIRITWRRAILTLLVLAAGALLFAWSGIFNIAASGGHWAITNWVLHGVMRNSVRTHSLLVEAPPPLDDIALKARGAGHYASGCAPCHGAPGEPQNPIIQRSTPHPPDFSESLDDWTPKELFRIVQHGVRYTGMPAWIVPERRDEVWAMVAFLEALRDMEPEEYRRLAYGAEAPRQPPGSSAGIGGLGTPPAEVLADCARCHNRDGQGRDGAAFPVIAGQNEAYLLQALRAFADGSRHSGIMQPPAARAGDEALRALAAHYAAQPRQPVPQSFDPALLAEGERIARQGMPENQVPACLSCHGAEALARNPSWPRLDGQHAPYLEGQLALWREGLRGGGPYHRIMQTVASRLTPEQAHAVSAWFASQGGGE</sequence>
<dbReference type="OrthoDB" id="9808603at2"/>
<comment type="caution">
    <text evidence="8">The sequence shown here is derived from an EMBL/GenBank/DDBJ whole genome shotgun (WGS) entry which is preliminary data.</text>
</comment>
<evidence type="ECO:0000259" key="7">
    <source>
        <dbReference type="PROSITE" id="PS51007"/>
    </source>
</evidence>
<dbReference type="InterPro" id="IPR050597">
    <property type="entry name" value="Cytochrome_c_Oxidase_Subunit"/>
</dbReference>
<dbReference type="PANTHER" id="PTHR33751">
    <property type="entry name" value="CBB3-TYPE CYTOCHROME C OXIDASE SUBUNIT FIXP"/>
    <property type="match status" value="1"/>
</dbReference>
<evidence type="ECO:0000313" key="11">
    <source>
        <dbReference type="Proteomes" id="UP000278036"/>
    </source>
</evidence>
<evidence type="ECO:0000256" key="5">
    <source>
        <dbReference type="ARBA" id="ARBA00023004"/>
    </source>
</evidence>
<accession>A0A3A9JK71</accession>
<dbReference type="AlphaFoldDB" id="A0A3A9JK71"/>
<keyword evidence="1" id="KW-0813">Transport</keyword>
<evidence type="ECO:0000256" key="3">
    <source>
        <dbReference type="ARBA" id="ARBA00022723"/>
    </source>
</evidence>